<keyword evidence="3" id="KW-1185">Reference proteome</keyword>
<name>A0A9W9GWG6_9EURO</name>
<dbReference type="SUPFAM" id="SSF56112">
    <property type="entry name" value="Protein kinase-like (PK-like)"/>
    <property type="match status" value="1"/>
</dbReference>
<proteinExistence type="predicted"/>
<evidence type="ECO:0000313" key="3">
    <source>
        <dbReference type="Proteomes" id="UP001149079"/>
    </source>
</evidence>
<dbReference type="Gene3D" id="3.90.1200.10">
    <property type="match status" value="1"/>
</dbReference>
<dbReference type="GeneID" id="81406462"/>
<organism evidence="2 3">
    <name type="scientific">Penicillium bovifimosum</name>
    <dbReference type="NCBI Taxonomy" id="126998"/>
    <lineage>
        <taxon>Eukaryota</taxon>
        <taxon>Fungi</taxon>
        <taxon>Dikarya</taxon>
        <taxon>Ascomycota</taxon>
        <taxon>Pezizomycotina</taxon>
        <taxon>Eurotiomycetes</taxon>
        <taxon>Eurotiomycetidae</taxon>
        <taxon>Eurotiales</taxon>
        <taxon>Aspergillaceae</taxon>
        <taxon>Penicillium</taxon>
    </lineage>
</organism>
<accession>A0A9W9GWG6</accession>
<dbReference type="Proteomes" id="UP001149079">
    <property type="component" value="Unassembled WGS sequence"/>
</dbReference>
<dbReference type="RefSeq" id="XP_056520888.1">
    <property type="nucleotide sequence ID" value="XM_056667292.1"/>
</dbReference>
<evidence type="ECO:0000259" key="1">
    <source>
        <dbReference type="Pfam" id="PF01636"/>
    </source>
</evidence>
<protein>
    <recommendedName>
        <fullName evidence="1">Aminoglycoside phosphotransferase domain-containing protein</fullName>
    </recommendedName>
</protein>
<dbReference type="InterPro" id="IPR002575">
    <property type="entry name" value="Aminoglycoside_PTrfase"/>
</dbReference>
<feature type="domain" description="Aminoglycoside phosphotransferase" evidence="1">
    <location>
        <begin position="55"/>
        <end position="255"/>
    </location>
</feature>
<dbReference type="EMBL" id="JAPQKL010000005">
    <property type="protein sequence ID" value="KAJ5130509.1"/>
    <property type="molecule type" value="Genomic_DNA"/>
</dbReference>
<evidence type="ECO:0000313" key="2">
    <source>
        <dbReference type="EMBL" id="KAJ5130509.1"/>
    </source>
</evidence>
<comment type="caution">
    <text evidence="2">The sequence shown here is derived from an EMBL/GenBank/DDBJ whole genome shotgun (WGS) entry which is preliminary data.</text>
</comment>
<dbReference type="CDD" id="cd05120">
    <property type="entry name" value="APH_ChoK_like"/>
    <property type="match status" value="1"/>
</dbReference>
<dbReference type="Pfam" id="PF01636">
    <property type="entry name" value="APH"/>
    <property type="match status" value="1"/>
</dbReference>
<reference evidence="2" key="1">
    <citation type="submission" date="2022-11" db="EMBL/GenBank/DDBJ databases">
        <authorList>
            <person name="Petersen C."/>
        </authorList>
    </citation>
    <scope>NUCLEOTIDE SEQUENCE</scope>
    <source>
        <strain evidence="2">IBT 22155</strain>
    </source>
</reference>
<gene>
    <name evidence="2" type="ORF">N7515_006548</name>
</gene>
<dbReference type="AlphaFoldDB" id="A0A9W9GWG6"/>
<dbReference type="InterPro" id="IPR051678">
    <property type="entry name" value="AGP_Transferase"/>
</dbReference>
<sequence length="298" mass="34341">MSEESSKGCIACGWTLEQQEQCFYSSHVKLFYGASRRGAWSIGTDVILKERPDEGPKTEVTTLNYLTTHSDIPVPKVLRDWVDGDRRYFVLSERIKGQTLEQAWSSLSESQKVDIADEVVGIRKKLRSLQSTSIQSVDQSPCFPGLLFLDREPHGPFHSDRELWDALSLTLHDPPTRSFPQQALDNLKRRLPKCEPYVLTHCDLNLGNIMVKDGRLAGVLDWEFAAYYPIWYEYVSASWGWTEEDAEWKKLLRERMGVHGEGYEDAKEFWTDLRHLRKYPNLDGKGREVLDGLLERGK</sequence>
<dbReference type="PANTHER" id="PTHR21310">
    <property type="entry name" value="AMINOGLYCOSIDE PHOSPHOTRANSFERASE-RELATED-RELATED"/>
    <property type="match status" value="1"/>
</dbReference>
<dbReference type="OrthoDB" id="8300194at2759"/>
<reference evidence="2" key="2">
    <citation type="journal article" date="2023" name="IMA Fungus">
        <title>Comparative genomic study of the Penicillium genus elucidates a diverse pangenome and 15 lateral gene transfer events.</title>
        <authorList>
            <person name="Petersen C."/>
            <person name="Sorensen T."/>
            <person name="Nielsen M.R."/>
            <person name="Sondergaard T.E."/>
            <person name="Sorensen J.L."/>
            <person name="Fitzpatrick D.A."/>
            <person name="Frisvad J.C."/>
            <person name="Nielsen K.L."/>
        </authorList>
    </citation>
    <scope>NUCLEOTIDE SEQUENCE</scope>
    <source>
        <strain evidence="2">IBT 22155</strain>
    </source>
</reference>
<dbReference type="PANTHER" id="PTHR21310:SF15">
    <property type="entry name" value="AMINOGLYCOSIDE PHOSPHOTRANSFERASE DOMAIN-CONTAINING PROTEIN"/>
    <property type="match status" value="1"/>
</dbReference>
<dbReference type="InterPro" id="IPR011009">
    <property type="entry name" value="Kinase-like_dom_sf"/>
</dbReference>